<evidence type="ECO:0000256" key="2">
    <source>
        <dbReference type="SAM" id="SignalP"/>
    </source>
</evidence>
<dbReference type="InterPro" id="IPR052801">
    <property type="entry name" value="Ankyrin-EF-hand"/>
</dbReference>
<dbReference type="RefSeq" id="WP_194508955.1">
    <property type="nucleotide sequence ID" value="NZ_JADILU010000006.1"/>
</dbReference>
<feature type="repeat" description="ANK" evidence="1">
    <location>
        <begin position="69"/>
        <end position="101"/>
    </location>
</feature>
<sequence>MKKSAVIIAIALGFLFTTLHASNSIMPTSTYETVTKRLVDPFCISIVKGDLDTVKKLIELGQDVNKKSNGLTPAMYAAKYNRLDILKLLVDKGAKLDVKSAKGMTAEKYAELSNAKDALAYIKELDS</sequence>
<dbReference type="PANTHER" id="PTHR24127">
    <property type="entry name" value="ANKYRIN REPEAT AND EF-HAND DOMAIN-CONTAINING PROTEIN 1"/>
    <property type="match status" value="1"/>
</dbReference>
<dbReference type="EMBL" id="JBHUOS010000014">
    <property type="protein sequence ID" value="MFD2917355.1"/>
    <property type="molecule type" value="Genomic_DNA"/>
</dbReference>
<dbReference type="SUPFAM" id="SSF48403">
    <property type="entry name" value="Ankyrin repeat"/>
    <property type="match status" value="1"/>
</dbReference>
<dbReference type="Gene3D" id="1.25.40.20">
    <property type="entry name" value="Ankyrin repeat-containing domain"/>
    <property type="match status" value="1"/>
</dbReference>
<feature type="chain" id="PRO_5046598212" evidence="2">
    <location>
        <begin position="22"/>
        <end position="127"/>
    </location>
</feature>
<evidence type="ECO:0000313" key="4">
    <source>
        <dbReference type="Proteomes" id="UP001597548"/>
    </source>
</evidence>
<dbReference type="InterPro" id="IPR036770">
    <property type="entry name" value="Ankyrin_rpt-contain_sf"/>
</dbReference>
<dbReference type="Pfam" id="PF12796">
    <property type="entry name" value="Ank_2"/>
    <property type="match status" value="1"/>
</dbReference>
<proteinExistence type="predicted"/>
<evidence type="ECO:0000256" key="1">
    <source>
        <dbReference type="PROSITE-ProRule" id="PRU00023"/>
    </source>
</evidence>
<dbReference type="InterPro" id="IPR002110">
    <property type="entry name" value="Ankyrin_rpt"/>
</dbReference>
<reference evidence="4" key="1">
    <citation type="journal article" date="2019" name="Int. J. Syst. Evol. Microbiol.">
        <title>The Global Catalogue of Microorganisms (GCM) 10K type strain sequencing project: providing services to taxonomists for standard genome sequencing and annotation.</title>
        <authorList>
            <consortium name="The Broad Institute Genomics Platform"/>
            <consortium name="The Broad Institute Genome Sequencing Center for Infectious Disease"/>
            <person name="Wu L."/>
            <person name="Ma J."/>
        </authorList>
    </citation>
    <scope>NUCLEOTIDE SEQUENCE [LARGE SCALE GENOMIC DNA]</scope>
    <source>
        <strain evidence="4">KCTC 32514</strain>
    </source>
</reference>
<keyword evidence="2" id="KW-0732">Signal</keyword>
<organism evidence="3 4">
    <name type="scientific">Psychroserpens luteus</name>
    <dbReference type="NCBI Taxonomy" id="1434066"/>
    <lineage>
        <taxon>Bacteria</taxon>
        <taxon>Pseudomonadati</taxon>
        <taxon>Bacteroidota</taxon>
        <taxon>Flavobacteriia</taxon>
        <taxon>Flavobacteriales</taxon>
        <taxon>Flavobacteriaceae</taxon>
        <taxon>Psychroserpens</taxon>
    </lineage>
</organism>
<accession>A0ABW5ZWE5</accession>
<protein>
    <submittedName>
        <fullName evidence="3">Ankyrin repeat domain-containing protein</fullName>
    </submittedName>
</protein>
<dbReference type="PROSITE" id="PS50088">
    <property type="entry name" value="ANK_REPEAT"/>
    <property type="match status" value="1"/>
</dbReference>
<dbReference type="SMART" id="SM00248">
    <property type="entry name" value="ANK"/>
    <property type="match status" value="2"/>
</dbReference>
<feature type="signal peptide" evidence="2">
    <location>
        <begin position="1"/>
        <end position="21"/>
    </location>
</feature>
<dbReference type="PROSITE" id="PS50297">
    <property type="entry name" value="ANK_REP_REGION"/>
    <property type="match status" value="1"/>
</dbReference>
<keyword evidence="1" id="KW-0040">ANK repeat</keyword>
<comment type="caution">
    <text evidence="3">The sequence shown here is derived from an EMBL/GenBank/DDBJ whole genome shotgun (WGS) entry which is preliminary data.</text>
</comment>
<keyword evidence="4" id="KW-1185">Reference proteome</keyword>
<evidence type="ECO:0000313" key="3">
    <source>
        <dbReference type="EMBL" id="MFD2917355.1"/>
    </source>
</evidence>
<gene>
    <name evidence="3" type="ORF">ACFS29_17005</name>
</gene>
<name>A0ABW5ZWE5_9FLAO</name>
<dbReference type="Proteomes" id="UP001597548">
    <property type="component" value="Unassembled WGS sequence"/>
</dbReference>
<dbReference type="PANTHER" id="PTHR24127:SF1">
    <property type="entry name" value="ANKYRIN REPEAT AND EF-HAND DOMAIN-CONTAINING PROTEIN 1"/>
    <property type="match status" value="1"/>
</dbReference>